<dbReference type="InterPro" id="IPR046557">
    <property type="entry name" value="DUF6711"/>
</dbReference>
<dbReference type="PATRIC" id="fig|1293598.4.peg.1177"/>
<dbReference type="AlphaFoldDB" id="A0A0R2MXH1"/>
<organism evidence="1 2">
    <name type="scientific">Lacticaseibacillus saniviri JCM 17471 = DSM 24301</name>
    <dbReference type="NCBI Taxonomy" id="1293598"/>
    <lineage>
        <taxon>Bacteria</taxon>
        <taxon>Bacillati</taxon>
        <taxon>Bacillota</taxon>
        <taxon>Bacilli</taxon>
        <taxon>Lactobacillales</taxon>
        <taxon>Lactobacillaceae</taxon>
        <taxon>Lacticaseibacillus</taxon>
    </lineage>
</organism>
<sequence length="121" mass="13230">MQMAAIAINGIAVKAPKTFSAAIQDIDGATSRDAHGNMHRDRITVKRKLAIAWGPLSNAESAQILQATSAQFFSVSYPDPMTGGQRTGTFYAGDRTAPTYSWNEKFKDIMWSGLSFDLIEK</sequence>
<name>A0A0R2MXH1_9LACO</name>
<keyword evidence="2" id="KW-1185">Reference proteome</keyword>
<evidence type="ECO:0000313" key="1">
    <source>
        <dbReference type="EMBL" id="KRO16525.1"/>
    </source>
</evidence>
<dbReference type="Pfam" id="PF20458">
    <property type="entry name" value="DUF6711"/>
    <property type="match status" value="1"/>
</dbReference>
<gene>
    <name evidence="1" type="ORF">IV56_GL001115</name>
</gene>
<evidence type="ECO:0008006" key="3">
    <source>
        <dbReference type="Google" id="ProtNLM"/>
    </source>
</evidence>
<dbReference type="Proteomes" id="UP000050969">
    <property type="component" value="Unassembled WGS sequence"/>
</dbReference>
<dbReference type="EMBL" id="JQCE01000037">
    <property type="protein sequence ID" value="KRO16525.1"/>
    <property type="molecule type" value="Genomic_DNA"/>
</dbReference>
<accession>A0A0R2MXH1</accession>
<proteinExistence type="predicted"/>
<reference evidence="1 2" key="1">
    <citation type="journal article" date="2015" name="Genome Announc.">
        <title>Expanding the biotechnology potential of lactobacilli through comparative genomics of 213 strains and associated genera.</title>
        <authorList>
            <person name="Sun Z."/>
            <person name="Harris H.M."/>
            <person name="McCann A."/>
            <person name="Guo C."/>
            <person name="Argimon S."/>
            <person name="Zhang W."/>
            <person name="Yang X."/>
            <person name="Jeffery I.B."/>
            <person name="Cooney J.C."/>
            <person name="Kagawa T.F."/>
            <person name="Liu W."/>
            <person name="Song Y."/>
            <person name="Salvetti E."/>
            <person name="Wrobel A."/>
            <person name="Rasinkangas P."/>
            <person name="Parkhill J."/>
            <person name="Rea M.C."/>
            <person name="O'Sullivan O."/>
            <person name="Ritari J."/>
            <person name="Douillard F.P."/>
            <person name="Paul Ross R."/>
            <person name="Yang R."/>
            <person name="Briner A.E."/>
            <person name="Felis G.E."/>
            <person name="de Vos W.M."/>
            <person name="Barrangou R."/>
            <person name="Klaenhammer T.R."/>
            <person name="Caufield P.W."/>
            <person name="Cui Y."/>
            <person name="Zhang H."/>
            <person name="O'Toole P.W."/>
        </authorList>
    </citation>
    <scope>NUCLEOTIDE SEQUENCE [LARGE SCALE GENOMIC DNA]</scope>
    <source>
        <strain evidence="1 2">DSM 24301</strain>
    </source>
</reference>
<protein>
    <recommendedName>
        <fullName evidence="3">Prophage protein</fullName>
    </recommendedName>
</protein>
<comment type="caution">
    <text evidence="1">The sequence shown here is derived from an EMBL/GenBank/DDBJ whole genome shotgun (WGS) entry which is preliminary data.</text>
</comment>
<evidence type="ECO:0000313" key="2">
    <source>
        <dbReference type="Proteomes" id="UP000050969"/>
    </source>
</evidence>
<dbReference type="STRING" id="1293598.IV56_GL001115"/>